<sequence>MKNISANKRRKNGRELHINTSLLRGVNLINKIIVSPKMFIKNNTRDKKYFSTFIFFINFSEFYSKF</sequence>
<comment type="caution">
    <text evidence="1">The sequence shown here is derived from an EMBL/GenBank/DDBJ whole genome shotgun (WGS) entry which is preliminary data.</text>
</comment>
<dbReference type="AlphaFoldDB" id="A0A2M8DMP0"/>
<protein>
    <submittedName>
        <fullName evidence="1">Uncharacterized protein</fullName>
    </submittedName>
</protein>
<proteinExistence type="predicted"/>
<dbReference type="EMBL" id="PFTB01000051">
    <property type="protein sequence ID" value="PJB99347.1"/>
    <property type="molecule type" value="Genomic_DNA"/>
</dbReference>
<gene>
    <name evidence="1" type="ORF">CO077_02290</name>
</gene>
<organism evidence="1 2">
    <name type="scientific">Candidatus Nealsonbacteria bacterium CG_4_9_14_0_8_um_filter_35_12</name>
    <dbReference type="NCBI Taxonomy" id="1974692"/>
    <lineage>
        <taxon>Bacteria</taxon>
        <taxon>Candidatus Nealsoniibacteriota</taxon>
    </lineage>
</organism>
<name>A0A2M8DMP0_9BACT</name>
<accession>A0A2M8DMP0</accession>
<evidence type="ECO:0000313" key="1">
    <source>
        <dbReference type="EMBL" id="PJB99347.1"/>
    </source>
</evidence>
<reference evidence="2" key="1">
    <citation type="submission" date="2017-09" db="EMBL/GenBank/DDBJ databases">
        <title>Depth-based differentiation of microbial function through sediment-hosted aquifers and enrichment of novel symbionts in the deep terrestrial subsurface.</title>
        <authorList>
            <person name="Probst A.J."/>
            <person name="Ladd B."/>
            <person name="Jarett J.K."/>
            <person name="Geller-Mcgrath D.E."/>
            <person name="Sieber C.M.K."/>
            <person name="Emerson J.B."/>
            <person name="Anantharaman K."/>
            <person name="Thomas B.C."/>
            <person name="Malmstrom R."/>
            <person name="Stieglmeier M."/>
            <person name="Klingl A."/>
            <person name="Woyke T."/>
            <person name="Ryan C.M."/>
            <person name="Banfield J.F."/>
        </authorList>
    </citation>
    <scope>NUCLEOTIDE SEQUENCE [LARGE SCALE GENOMIC DNA]</scope>
</reference>
<dbReference type="Proteomes" id="UP000228875">
    <property type="component" value="Unassembled WGS sequence"/>
</dbReference>
<evidence type="ECO:0000313" key="2">
    <source>
        <dbReference type="Proteomes" id="UP000228875"/>
    </source>
</evidence>